<dbReference type="InParanoid" id="A0A3N7FJ96"/>
<gene>
    <name evidence="2" type="ORF">POPTR_009G083701</name>
</gene>
<dbReference type="AlphaFoldDB" id="A0A3N7FJ96"/>
<reference evidence="2" key="2">
    <citation type="submission" date="2017-07" db="EMBL/GenBank/DDBJ databases">
        <title>WGS assembly of Populus trichocarpa.</title>
        <authorList>
            <person name="Tuskan G."/>
            <person name="Difazio S."/>
            <person name="Jansson S."/>
            <person name="Bohlmann J."/>
            <person name="Grigoriev I."/>
            <person name="Hellsten U."/>
            <person name="Putnam N."/>
            <person name="Ralph S."/>
            <person name="Rombauts S."/>
            <person name="Salamov A."/>
            <person name="Schein J."/>
            <person name="Sterck L."/>
            <person name="Aerts A."/>
            <person name="Bhalerao R."/>
            <person name="Bhalerao R."/>
            <person name="Blaudez D."/>
            <person name="Boerjan W."/>
            <person name="Brun A."/>
            <person name="Brunner A."/>
            <person name="Busov V."/>
            <person name="Campbell M."/>
            <person name="Carlson J."/>
            <person name="Chalot M."/>
            <person name="Chapman J."/>
            <person name="Chen G."/>
            <person name="Cooper D."/>
            <person name="Coutinho P."/>
            <person name="Couturier J."/>
            <person name="Covert S."/>
            <person name="Cronk Q."/>
            <person name="Cunningham R."/>
            <person name="Davis J."/>
            <person name="Degroeve S."/>
            <person name="Dejardin A."/>
            <person name="Depamphilis C."/>
            <person name="Detter J."/>
            <person name="Dirks B."/>
            <person name="Dubchak I."/>
            <person name="Duplessis S."/>
            <person name="Ehlting J."/>
            <person name="Ellis B."/>
            <person name="Gendler K."/>
            <person name="Goodstein D."/>
            <person name="Gribskov M."/>
            <person name="Grimwood J."/>
            <person name="Groover A."/>
            <person name="Gunter L."/>
            <person name="Hamberger B."/>
            <person name="Heinze B."/>
            <person name="Helariutta Y."/>
            <person name="Henrissat B."/>
            <person name="Holligan D."/>
            <person name="Holt R."/>
            <person name="Huang W."/>
            <person name="Islam-Faridi N."/>
            <person name="Jones S."/>
            <person name="Jones-Rhoades M."/>
            <person name="Jorgensen R."/>
            <person name="Joshi C."/>
            <person name="Kangasjarvi J."/>
            <person name="Karlsson J."/>
            <person name="Kelleher C."/>
            <person name="Kirkpatrick R."/>
            <person name="Kirst M."/>
            <person name="Kohler A."/>
            <person name="Kalluri U."/>
            <person name="Larimer F."/>
            <person name="Leebens-Mack J."/>
            <person name="Leple J."/>
            <person name="Locascio P."/>
            <person name="Lou Y."/>
            <person name="Lucas S."/>
            <person name="Martin F."/>
            <person name="Montanini B."/>
            <person name="Napoli C."/>
            <person name="Nelson D."/>
            <person name="Nelson C."/>
            <person name="Nieminen K."/>
            <person name="Nilsson O."/>
            <person name="Pereda V."/>
            <person name="Peter G."/>
            <person name="Philippe R."/>
            <person name="Pilate G."/>
            <person name="Poliakov A."/>
            <person name="Razumovskaya J."/>
            <person name="Richardson P."/>
            <person name="Rinaldi C."/>
            <person name="Ritland K."/>
            <person name="Rouze P."/>
            <person name="Ryaboy D."/>
            <person name="Schmutz J."/>
            <person name="Schrader J."/>
            <person name="Segerman B."/>
            <person name="Shin H."/>
            <person name="Siddiqui A."/>
            <person name="Sterky F."/>
            <person name="Terry A."/>
            <person name="Tsai C."/>
            <person name="Uberbacher E."/>
            <person name="Unneberg P."/>
            <person name="Vahala J."/>
            <person name="Wall K."/>
            <person name="Wessler S."/>
            <person name="Yang G."/>
            <person name="Yin T."/>
            <person name="Douglas C."/>
            <person name="Marra M."/>
            <person name="Sandberg G."/>
            <person name="Van De Peer Y."/>
            <person name="Rokhsar D."/>
        </authorList>
    </citation>
    <scope>NUCLEOTIDE SEQUENCE</scope>
    <source>
        <strain evidence="2">Nisqually-1</strain>
    </source>
</reference>
<keyword evidence="1" id="KW-1133">Transmembrane helix</keyword>
<dbReference type="EMBL" id="CM009298">
    <property type="protein sequence ID" value="RQO95689.1"/>
    <property type="molecule type" value="Genomic_DNA"/>
</dbReference>
<organism evidence="2 3">
    <name type="scientific">Populus trichocarpa</name>
    <name type="common">Western balsam poplar</name>
    <name type="synonym">Populus balsamifera subsp. trichocarpa</name>
    <dbReference type="NCBI Taxonomy" id="3694"/>
    <lineage>
        <taxon>Eukaryota</taxon>
        <taxon>Viridiplantae</taxon>
        <taxon>Streptophyta</taxon>
        <taxon>Embryophyta</taxon>
        <taxon>Tracheophyta</taxon>
        <taxon>Spermatophyta</taxon>
        <taxon>Magnoliopsida</taxon>
        <taxon>eudicotyledons</taxon>
        <taxon>Gunneridae</taxon>
        <taxon>Pentapetalae</taxon>
        <taxon>rosids</taxon>
        <taxon>fabids</taxon>
        <taxon>Malpighiales</taxon>
        <taxon>Salicaceae</taxon>
        <taxon>Saliceae</taxon>
        <taxon>Populus</taxon>
    </lineage>
</organism>
<dbReference type="EMBL" id="CM009298">
    <property type="protein sequence ID" value="RQO95690.1"/>
    <property type="molecule type" value="Genomic_DNA"/>
</dbReference>
<keyword evidence="3" id="KW-1185">Reference proteome</keyword>
<sequence length="114" mass="13166">MGSSSKELLHLVHKSSSTTSSNAVLYLRFRVFLPMCTVFLFFLPKYTSLLYVEENRKSHTIKQRSPQLMETTGVWQWTMMVLSSEHDSSRQCFCPTCPESETIDDHVSRVIELS</sequence>
<feature type="transmembrane region" description="Helical" evidence="1">
    <location>
        <begin position="31"/>
        <end position="52"/>
    </location>
</feature>
<dbReference type="Proteomes" id="UP000006729">
    <property type="component" value="Chromosome 9"/>
</dbReference>
<evidence type="ECO:0000256" key="1">
    <source>
        <dbReference type="SAM" id="Phobius"/>
    </source>
</evidence>
<name>A0A3N7FJ96_POPTR</name>
<reference evidence="2 3" key="1">
    <citation type="journal article" date="2006" name="Science">
        <title>The genome of black cottonwood, Populus trichocarpa (Torr. &amp; Gray).</title>
        <authorList>
            <person name="Tuskan G.A."/>
            <person name="Difazio S."/>
            <person name="Jansson S."/>
            <person name="Bohlmann J."/>
            <person name="Grigoriev I."/>
            <person name="Hellsten U."/>
            <person name="Putnam N."/>
            <person name="Ralph S."/>
            <person name="Rombauts S."/>
            <person name="Salamov A."/>
            <person name="Schein J."/>
            <person name="Sterck L."/>
            <person name="Aerts A."/>
            <person name="Bhalerao R.R."/>
            <person name="Bhalerao R.P."/>
            <person name="Blaudez D."/>
            <person name="Boerjan W."/>
            <person name="Brun A."/>
            <person name="Brunner A."/>
            <person name="Busov V."/>
            <person name="Campbell M."/>
            <person name="Carlson J."/>
            <person name="Chalot M."/>
            <person name="Chapman J."/>
            <person name="Chen G.L."/>
            <person name="Cooper D."/>
            <person name="Coutinho P.M."/>
            <person name="Couturier J."/>
            <person name="Covert S."/>
            <person name="Cronk Q."/>
            <person name="Cunningham R."/>
            <person name="Davis J."/>
            <person name="Degroeve S."/>
            <person name="Dejardin A."/>
            <person name="Depamphilis C."/>
            <person name="Detter J."/>
            <person name="Dirks B."/>
            <person name="Dubchak I."/>
            <person name="Duplessis S."/>
            <person name="Ehlting J."/>
            <person name="Ellis B."/>
            <person name="Gendler K."/>
            <person name="Goodstein D."/>
            <person name="Gribskov M."/>
            <person name="Grimwood J."/>
            <person name="Groover A."/>
            <person name="Gunter L."/>
            <person name="Hamberger B."/>
            <person name="Heinze B."/>
            <person name="Helariutta Y."/>
            <person name="Henrissat B."/>
            <person name="Holligan D."/>
            <person name="Holt R."/>
            <person name="Huang W."/>
            <person name="Islam-Faridi N."/>
            <person name="Jones S."/>
            <person name="Jones-Rhoades M."/>
            <person name="Jorgensen R."/>
            <person name="Joshi C."/>
            <person name="Kangasjarvi J."/>
            <person name="Karlsson J."/>
            <person name="Kelleher C."/>
            <person name="Kirkpatrick R."/>
            <person name="Kirst M."/>
            <person name="Kohler A."/>
            <person name="Kalluri U."/>
            <person name="Larimer F."/>
            <person name="Leebens-Mack J."/>
            <person name="Leple J.C."/>
            <person name="Locascio P."/>
            <person name="Lou Y."/>
            <person name="Lucas S."/>
            <person name="Martin F."/>
            <person name="Montanini B."/>
            <person name="Napoli C."/>
            <person name="Nelson D.R."/>
            <person name="Nelson C."/>
            <person name="Nieminen K."/>
            <person name="Nilsson O."/>
            <person name="Pereda V."/>
            <person name="Peter G."/>
            <person name="Philippe R."/>
            <person name="Pilate G."/>
            <person name="Poliakov A."/>
            <person name="Razumovskaya J."/>
            <person name="Richardson P."/>
            <person name="Rinaldi C."/>
            <person name="Ritland K."/>
            <person name="Rouze P."/>
            <person name="Ryaboy D."/>
            <person name="Schmutz J."/>
            <person name="Schrader J."/>
            <person name="Segerman B."/>
            <person name="Shin H."/>
            <person name="Siddiqui A."/>
            <person name="Sterky F."/>
            <person name="Terry A."/>
            <person name="Tsai C.J."/>
            <person name="Uberbacher E."/>
            <person name="Unneberg P."/>
            <person name="Vahala J."/>
            <person name="Wall K."/>
            <person name="Wessler S."/>
            <person name="Yang G."/>
            <person name="Yin T."/>
            <person name="Douglas C."/>
            <person name="Marra M."/>
            <person name="Sandberg G."/>
            <person name="Van de Peer Y."/>
            <person name="Rokhsar D."/>
        </authorList>
    </citation>
    <scope>NUCLEOTIDE SEQUENCE [LARGE SCALE GENOMIC DNA]</scope>
    <source>
        <strain evidence="3">cv. Nisqually</strain>
        <strain evidence="2">Nisqually-1</strain>
    </source>
</reference>
<protein>
    <submittedName>
        <fullName evidence="2">Uncharacterized protein</fullName>
    </submittedName>
</protein>
<keyword evidence="1" id="KW-0812">Transmembrane</keyword>
<accession>A0A3N7FJ96</accession>
<evidence type="ECO:0000313" key="2">
    <source>
        <dbReference type="EMBL" id="RQO95689.1"/>
    </source>
</evidence>
<proteinExistence type="predicted"/>
<keyword evidence="1" id="KW-0472">Membrane</keyword>
<evidence type="ECO:0000313" key="3">
    <source>
        <dbReference type="Proteomes" id="UP000006729"/>
    </source>
</evidence>